<feature type="transmembrane region" description="Helical" evidence="7">
    <location>
        <begin position="360"/>
        <end position="384"/>
    </location>
</feature>
<feature type="transmembrane region" description="Helical" evidence="7">
    <location>
        <begin position="208"/>
        <end position="237"/>
    </location>
</feature>
<evidence type="ECO:0000313" key="10">
    <source>
        <dbReference type="Proteomes" id="UP001370348"/>
    </source>
</evidence>
<evidence type="ECO:0000256" key="1">
    <source>
        <dbReference type="ARBA" id="ARBA00004141"/>
    </source>
</evidence>
<dbReference type="EMBL" id="CP089984">
    <property type="protein sequence ID" value="WXB13079.1"/>
    <property type="molecule type" value="Genomic_DNA"/>
</dbReference>
<sequence length="550" mass="61153">MGAATTTVPRAQAHHPDPNENYLKAERGIMSWIYTLDHKRIGVMYLVSVLLAFLIGGIFALAVRLELFSRGKTIMDADAYNRTFTLHGVVMVFLFIIPSVPAALGNFILPIQLGAKDVAFPRLNLMSYYIYVFGACFALYSMVNGAVDTGWTFYTPYSMRTTSAVIPMVLGAFIMGFSSILTGVNFIATVHKLRAPGQTWTKLPLFIWGLYATSIIQVLATPVLAITLLLLCLERFLGLGIFDPKLGGDPVLFQHFFWFYSHPAVYIMIVPGMAVVNEIIATFSRRAIVGYMFVAMSSLALALLGFLVWGHHLFVSGMSEYATMVFSALTFLVAIPSGVKVFNWVATLYKGSIRLESPMLYALSFIFLFTIGGLTGLFLGVLAIDVHLHDTYFVVAHFHYVMVGGTVMGFVGGLHYWWPKITGKLFNEGVAKVAWALVFIGFNVTFIAQFIMGSRGMPRRYYDYLPEYEIFHKVSTIGSWILGLGFLTMAVMFVASLIKGQKSTRNPWGSAALEWQTPTPPPLANFIKVPTITRGPYDYHLATEEELSEK</sequence>
<keyword evidence="10" id="KW-1185">Reference proteome</keyword>
<keyword evidence="6" id="KW-0813">Transport</keyword>
<feature type="transmembrane region" description="Helical" evidence="7">
    <location>
        <begin position="85"/>
        <end position="111"/>
    </location>
</feature>
<reference evidence="9 10" key="1">
    <citation type="submission" date="2021-12" db="EMBL/GenBank/DDBJ databases">
        <title>Discovery of the Pendulisporaceae a myxobacterial family with distinct sporulation behavior and unique specialized metabolism.</title>
        <authorList>
            <person name="Garcia R."/>
            <person name="Popoff A."/>
            <person name="Bader C.D."/>
            <person name="Loehr J."/>
            <person name="Walesch S."/>
            <person name="Walt C."/>
            <person name="Boldt J."/>
            <person name="Bunk B."/>
            <person name="Haeckl F.J.F.P.J."/>
            <person name="Gunesch A.P."/>
            <person name="Birkelbach J."/>
            <person name="Nuebel U."/>
            <person name="Pietschmann T."/>
            <person name="Bach T."/>
            <person name="Mueller R."/>
        </authorList>
    </citation>
    <scope>NUCLEOTIDE SEQUENCE [LARGE SCALE GENOMIC DNA]</scope>
    <source>
        <strain evidence="9 10">MSr11954</strain>
    </source>
</reference>
<dbReference type="RefSeq" id="WP_394822698.1">
    <property type="nucleotide sequence ID" value="NZ_CP089984.1"/>
</dbReference>
<feature type="transmembrane region" description="Helical" evidence="7">
    <location>
        <begin position="43"/>
        <end position="65"/>
    </location>
</feature>
<evidence type="ECO:0000256" key="3">
    <source>
        <dbReference type="ARBA" id="ARBA00022692"/>
    </source>
</evidence>
<feature type="transmembrane region" description="Helical" evidence="7">
    <location>
        <begin position="123"/>
        <end position="143"/>
    </location>
</feature>
<feature type="transmembrane region" description="Helical" evidence="7">
    <location>
        <begin position="430"/>
        <end position="452"/>
    </location>
</feature>
<keyword evidence="6" id="KW-0249">Electron transport</keyword>
<keyword evidence="6" id="KW-0349">Heme</keyword>
<keyword evidence="4 7" id="KW-1133">Transmembrane helix</keyword>
<evidence type="ECO:0000256" key="5">
    <source>
        <dbReference type="ARBA" id="ARBA00023136"/>
    </source>
</evidence>
<keyword evidence="6" id="KW-0479">Metal-binding</keyword>
<dbReference type="InterPro" id="IPR036927">
    <property type="entry name" value="Cyt_c_oxase-like_su1_sf"/>
</dbReference>
<feature type="transmembrane region" description="Helical" evidence="7">
    <location>
        <begin position="257"/>
        <end position="276"/>
    </location>
</feature>
<keyword evidence="3 6" id="KW-0812">Transmembrane</keyword>
<dbReference type="SUPFAM" id="SSF81442">
    <property type="entry name" value="Cytochrome c oxidase subunit I-like"/>
    <property type="match status" value="1"/>
</dbReference>
<feature type="domain" description="Cytochrome oxidase subunit I profile" evidence="8">
    <location>
        <begin position="26"/>
        <end position="533"/>
    </location>
</feature>
<dbReference type="InterPro" id="IPR000883">
    <property type="entry name" value="Cyt_C_Oxase_1"/>
</dbReference>
<accession>A0ABZ2LTZ0</accession>
<feature type="transmembrane region" description="Helical" evidence="7">
    <location>
        <begin position="321"/>
        <end position="339"/>
    </location>
</feature>
<dbReference type="PANTHER" id="PTHR10422:SF18">
    <property type="entry name" value="CYTOCHROME C OXIDASE SUBUNIT 1"/>
    <property type="match status" value="1"/>
</dbReference>
<evidence type="ECO:0000313" key="9">
    <source>
        <dbReference type="EMBL" id="WXB13079.1"/>
    </source>
</evidence>
<dbReference type="PROSITE" id="PS00077">
    <property type="entry name" value="COX1_CUB"/>
    <property type="match status" value="1"/>
</dbReference>
<evidence type="ECO:0000256" key="2">
    <source>
        <dbReference type="ARBA" id="ARBA00022660"/>
    </source>
</evidence>
<keyword evidence="2 6" id="KW-0679">Respiratory chain</keyword>
<evidence type="ECO:0000256" key="4">
    <source>
        <dbReference type="ARBA" id="ARBA00022989"/>
    </source>
</evidence>
<dbReference type="PANTHER" id="PTHR10422">
    <property type="entry name" value="CYTOCHROME C OXIDASE SUBUNIT 1"/>
    <property type="match status" value="1"/>
</dbReference>
<name>A0ABZ2LTZ0_9BACT</name>
<evidence type="ECO:0000259" key="8">
    <source>
        <dbReference type="PROSITE" id="PS50855"/>
    </source>
</evidence>
<proteinExistence type="inferred from homology"/>
<keyword evidence="5 7" id="KW-0472">Membrane</keyword>
<dbReference type="Proteomes" id="UP001370348">
    <property type="component" value="Chromosome"/>
</dbReference>
<dbReference type="PRINTS" id="PR01165">
    <property type="entry name" value="CYCOXIDASEI"/>
</dbReference>
<evidence type="ECO:0000256" key="7">
    <source>
        <dbReference type="SAM" id="Phobius"/>
    </source>
</evidence>
<dbReference type="InterPro" id="IPR023615">
    <property type="entry name" value="Cyt_c_Oxase_su1_BS"/>
</dbReference>
<comment type="subcellular location">
    <subcellularLocation>
        <location evidence="1">Membrane</location>
        <topology evidence="1">Multi-pass membrane protein</topology>
    </subcellularLocation>
</comment>
<dbReference type="Pfam" id="PF00115">
    <property type="entry name" value="COX1"/>
    <property type="match status" value="1"/>
</dbReference>
<evidence type="ECO:0000256" key="6">
    <source>
        <dbReference type="RuleBase" id="RU000370"/>
    </source>
</evidence>
<feature type="transmembrane region" description="Helical" evidence="7">
    <location>
        <begin position="477"/>
        <end position="498"/>
    </location>
</feature>
<comment type="similarity">
    <text evidence="6">Belongs to the heme-copper respiratory oxidase family.</text>
</comment>
<keyword evidence="6" id="KW-0408">Iron</keyword>
<organism evidence="9 10">
    <name type="scientific">Pendulispora albinea</name>
    <dbReference type="NCBI Taxonomy" id="2741071"/>
    <lineage>
        <taxon>Bacteria</taxon>
        <taxon>Pseudomonadati</taxon>
        <taxon>Myxococcota</taxon>
        <taxon>Myxococcia</taxon>
        <taxon>Myxococcales</taxon>
        <taxon>Sorangiineae</taxon>
        <taxon>Pendulisporaceae</taxon>
        <taxon>Pendulispora</taxon>
    </lineage>
</organism>
<feature type="transmembrane region" description="Helical" evidence="7">
    <location>
        <begin position="288"/>
        <end position="309"/>
    </location>
</feature>
<dbReference type="PROSITE" id="PS50855">
    <property type="entry name" value="COX1"/>
    <property type="match status" value="1"/>
</dbReference>
<gene>
    <name evidence="9" type="ORF">LZC94_35180</name>
</gene>
<feature type="transmembrane region" description="Helical" evidence="7">
    <location>
        <begin position="396"/>
        <end position="418"/>
    </location>
</feature>
<dbReference type="Gene3D" id="1.20.210.10">
    <property type="entry name" value="Cytochrome c oxidase-like, subunit I domain"/>
    <property type="match status" value="1"/>
</dbReference>
<dbReference type="InterPro" id="IPR023616">
    <property type="entry name" value="Cyt_c_oxase-like_su1_dom"/>
</dbReference>
<feature type="transmembrane region" description="Helical" evidence="7">
    <location>
        <begin position="163"/>
        <end position="187"/>
    </location>
</feature>
<protein>
    <submittedName>
        <fullName evidence="9">Cbb3-type cytochrome c oxidase subunit I</fullName>
    </submittedName>
</protein>